<gene>
    <name evidence="1" type="ORF">NPIL_50161</name>
</gene>
<accession>A0A8X6NS87</accession>
<organism evidence="1 2">
    <name type="scientific">Nephila pilipes</name>
    <name type="common">Giant wood spider</name>
    <name type="synonym">Nephila maculata</name>
    <dbReference type="NCBI Taxonomy" id="299642"/>
    <lineage>
        <taxon>Eukaryota</taxon>
        <taxon>Metazoa</taxon>
        <taxon>Ecdysozoa</taxon>
        <taxon>Arthropoda</taxon>
        <taxon>Chelicerata</taxon>
        <taxon>Arachnida</taxon>
        <taxon>Araneae</taxon>
        <taxon>Araneomorphae</taxon>
        <taxon>Entelegynae</taxon>
        <taxon>Araneoidea</taxon>
        <taxon>Nephilidae</taxon>
        <taxon>Nephila</taxon>
    </lineage>
</organism>
<proteinExistence type="predicted"/>
<evidence type="ECO:0000313" key="1">
    <source>
        <dbReference type="EMBL" id="GFT28426.1"/>
    </source>
</evidence>
<comment type="caution">
    <text evidence="1">The sequence shown here is derived from an EMBL/GenBank/DDBJ whole genome shotgun (WGS) entry which is preliminary data.</text>
</comment>
<dbReference type="AlphaFoldDB" id="A0A8X6NS87"/>
<feature type="non-terminal residue" evidence="1">
    <location>
        <position position="1"/>
    </location>
</feature>
<protein>
    <submittedName>
        <fullName evidence="1">Uncharacterized protein</fullName>
    </submittedName>
</protein>
<evidence type="ECO:0000313" key="2">
    <source>
        <dbReference type="Proteomes" id="UP000887013"/>
    </source>
</evidence>
<keyword evidence="2" id="KW-1185">Reference proteome</keyword>
<sequence length="104" mass="11657">AYWPLLSVLSHSHGPLLPIPTACYLPIVPIAYGHLALAVRFINRTSYAGDLSAVLSEPSEQFCIFLASSFVNHKSVLYPFCRIRQGLFKRLSVQSQMMHLLLLN</sequence>
<reference evidence="1" key="1">
    <citation type="submission" date="2020-08" db="EMBL/GenBank/DDBJ databases">
        <title>Multicomponent nature underlies the extraordinary mechanical properties of spider dragline silk.</title>
        <authorList>
            <person name="Kono N."/>
            <person name="Nakamura H."/>
            <person name="Mori M."/>
            <person name="Yoshida Y."/>
            <person name="Ohtoshi R."/>
            <person name="Malay A.D."/>
            <person name="Moran D.A.P."/>
            <person name="Tomita M."/>
            <person name="Numata K."/>
            <person name="Arakawa K."/>
        </authorList>
    </citation>
    <scope>NUCLEOTIDE SEQUENCE</scope>
</reference>
<dbReference type="Proteomes" id="UP000887013">
    <property type="component" value="Unassembled WGS sequence"/>
</dbReference>
<dbReference type="EMBL" id="BMAW01107247">
    <property type="protein sequence ID" value="GFT28426.1"/>
    <property type="molecule type" value="Genomic_DNA"/>
</dbReference>
<name>A0A8X6NS87_NEPPI</name>